<protein>
    <submittedName>
        <fullName evidence="3">Uncharacterized protein</fullName>
    </submittedName>
</protein>
<feature type="transmembrane region" description="Helical" evidence="2">
    <location>
        <begin position="35"/>
        <end position="58"/>
    </location>
</feature>
<feature type="region of interest" description="Disordered" evidence="1">
    <location>
        <begin position="326"/>
        <end position="356"/>
    </location>
</feature>
<evidence type="ECO:0000256" key="1">
    <source>
        <dbReference type="SAM" id="MobiDB-lite"/>
    </source>
</evidence>
<keyword evidence="2" id="KW-0812">Transmembrane</keyword>
<feature type="region of interest" description="Disordered" evidence="1">
    <location>
        <begin position="200"/>
        <end position="234"/>
    </location>
</feature>
<feature type="transmembrane region" description="Helical" evidence="2">
    <location>
        <begin position="6"/>
        <end position="23"/>
    </location>
</feature>
<sequence>MSGTAFVAVAAMDTVLMVWGMLRRASGKKIWLNEYFENILLWLPWAIYVIFLPLNLVYTALNSETLYVSTMTCYADNVISFSFFAALIFDIWSVIMLLLHRHRVGKTTAAERDMEWSRRSYESTMTVNLPIISRVLLYSLSTLGGLLAAIILYVKPESHAPAVYQSTCGVSCFSIFGFQPDIWKKTYQSLRFLSTSVLKSQTSTSSPTPTRNQKENAQADIESGQDSSYGPNIDDLSDLSIQSRTCFRSIPLQTMPSGSRRRSESGSSFNHHISASDDDEYEKMEAHITLEESFRSGKTMNRSADQVEEGVVTCLAYNRSTQEPVEVEAKVGSSGPMESVGRSVESEAEVKLSARK</sequence>
<dbReference type="AlphaFoldDB" id="A0A0F7SS70"/>
<evidence type="ECO:0000256" key="2">
    <source>
        <dbReference type="SAM" id="Phobius"/>
    </source>
</evidence>
<accession>A0A0F7SS70</accession>
<proteinExistence type="predicted"/>
<keyword evidence="2" id="KW-0472">Membrane</keyword>
<organism evidence="3">
    <name type="scientific">Phaffia rhodozyma</name>
    <name type="common">Yeast</name>
    <name type="synonym">Xanthophyllomyces dendrorhous</name>
    <dbReference type="NCBI Taxonomy" id="264483"/>
    <lineage>
        <taxon>Eukaryota</taxon>
        <taxon>Fungi</taxon>
        <taxon>Dikarya</taxon>
        <taxon>Basidiomycota</taxon>
        <taxon>Agaricomycotina</taxon>
        <taxon>Tremellomycetes</taxon>
        <taxon>Cystofilobasidiales</taxon>
        <taxon>Mrakiaceae</taxon>
        <taxon>Phaffia</taxon>
    </lineage>
</organism>
<feature type="region of interest" description="Disordered" evidence="1">
    <location>
        <begin position="252"/>
        <end position="280"/>
    </location>
</feature>
<feature type="compositionally biased region" description="Basic and acidic residues" evidence="1">
    <location>
        <begin position="344"/>
        <end position="356"/>
    </location>
</feature>
<dbReference type="EMBL" id="LN483142">
    <property type="protein sequence ID" value="CED83365.1"/>
    <property type="molecule type" value="Genomic_DNA"/>
</dbReference>
<feature type="transmembrane region" description="Helical" evidence="2">
    <location>
        <begin position="135"/>
        <end position="154"/>
    </location>
</feature>
<feature type="transmembrane region" description="Helical" evidence="2">
    <location>
        <begin position="78"/>
        <end position="99"/>
    </location>
</feature>
<evidence type="ECO:0000313" key="3">
    <source>
        <dbReference type="EMBL" id="CED83365.1"/>
    </source>
</evidence>
<keyword evidence="2" id="KW-1133">Transmembrane helix</keyword>
<reference evidence="3" key="1">
    <citation type="submission" date="2014-08" db="EMBL/GenBank/DDBJ databases">
        <authorList>
            <person name="Sharma Rahul"/>
            <person name="Thines Marco"/>
        </authorList>
    </citation>
    <scope>NUCLEOTIDE SEQUENCE</scope>
</reference>
<name>A0A0F7SS70_PHARH</name>
<feature type="compositionally biased region" description="Low complexity" evidence="1">
    <location>
        <begin position="200"/>
        <end position="210"/>
    </location>
</feature>